<keyword evidence="5 6" id="KW-0472">Membrane</keyword>
<evidence type="ECO:0000256" key="1">
    <source>
        <dbReference type="ARBA" id="ARBA00004141"/>
    </source>
</evidence>
<dbReference type="GO" id="GO:0032153">
    <property type="term" value="C:cell division site"/>
    <property type="evidence" value="ECO:0007669"/>
    <property type="project" value="TreeGrafter"/>
</dbReference>
<dbReference type="PROSITE" id="PS00428">
    <property type="entry name" value="FTSW_RODA_SPOVE"/>
    <property type="match status" value="1"/>
</dbReference>
<evidence type="ECO:0000313" key="7">
    <source>
        <dbReference type="EMBL" id="NEY70455.1"/>
    </source>
</evidence>
<keyword evidence="8" id="KW-1185">Reference proteome</keyword>
<dbReference type="GO" id="GO:0005886">
    <property type="term" value="C:plasma membrane"/>
    <property type="evidence" value="ECO:0007669"/>
    <property type="project" value="TreeGrafter"/>
</dbReference>
<dbReference type="GO" id="GO:0008360">
    <property type="term" value="P:regulation of cell shape"/>
    <property type="evidence" value="ECO:0007669"/>
    <property type="project" value="UniProtKB-KW"/>
</dbReference>
<feature type="transmembrane region" description="Helical" evidence="6">
    <location>
        <begin position="193"/>
        <end position="213"/>
    </location>
</feature>
<comment type="caution">
    <text evidence="7">The sequence shown here is derived from an EMBL/GenBank/DDBJ whole genome shotgun (WGS) entry which is preliminary data.</text>
</comment>
<dbReference type="Proteomes" id="UP000481043">
    <property type="component" value="Unassembled WGS sequence"/>
</dbReference>
<dbReference type="GO" id="GO:0051301">
    <property type="term" value="P:cell division"/>
    <property type="evidence" value="ECO:0007669"/>
    <property type="project" value="InterPro"/>
</dbReference>
<feature type="transmembrane region" description="Helical" evidence="6">
    <location>
        <begin position="290"/>
        <end position="308"/>
    </location>
</feature>
<name>A0A6M0Q256_9BACI</name>
<feature type="transmembrane region" description="Helical" evidence="6">
    <location>
        <begin position="76"/>
        <end position="98"/>
    </location>
</feature>
<keyword evidence="3" id="KW-0133">Cell shape</keyword>
<dbReference type="PANTHER" id="PTHR30474">
    <property type="entry name" value="CELL CYCLE PROTEIN"/>
    <property type="match status" value="1"/>
</dbReference>
<sequence length="389" mass="43313">MNSSKEPTKFDYVLAFLLFLLFCASCIAIYSAQTTSAQYEENFLLKQIVWYVVGICIIGGIMVFEPDQIRKLSWYLYGFSTFILVILYFAPSSIAPKINGAKSWFSIPGFGSLQPSEITKVCLIIILSHVISKHNEKKQFASIQSDFILLGKIILVAIVPMGLVMLQPDLGTTLVLMAITVGLTFMSGISWKILFPIFTTIVVAVTGIFYLVLRAPQLLEKYLNVRQYQFGRIYSWLDPYTYSSGDGYHLLNSLKAIGSGMLTGKGIGENEVYIPENHTDFVFAVVAEQYGFIGATVVICLLFLLLYHITKVGLLSNSDFASYICVGVICMIGFHVVQNIGMTIGLLPITGIPLPFISYGGSSLIGNMFAIGLIFSIRFYYRTYMFSEE</sequence>
<feature type="transmembrane region" description="Helical" evidence="6">
    <location>
        <begin position="44"/>
        <end position="64"/>
    </location>
</feature>
<evidence type="ECO:0000256" key="5">
    <source>
        <dbReference type="ARBA" id="ARBA00023136"/>
    </source>
</evidence>
<feature type="transmembrane region" description="Helical" evidence="6">
    <location>
        <begin position="170"/>
        <end position="186"/>
    </location>
</feature>
<evidence type="ECO:0000256" key="2">
    <source>
        <dbReference type="ARBA" id="ARBA00022692"/>
    </source>
</evidence>
<keyword evidence="4 6" id="KW-1133">Transmembrane helix</keyword>
<protein>
    <submittedName>
        <fullName evidence="7">Rod shape-determining protein RodA</fullName>
    </submittedName>
</protein>
<evidence type="ECO:0000313" key="8">
    <source>
        <dbReference type="Proteomes" id="UP000481043"/>
    </source>
</evidence>
<feature type="transmembrane region" description="Helical" evidence="6">
    <location>
        <begin position="12"/>
        <end position="32"/>
    </location>
</feature>
<feature type="transmembrane region" description="Helical" evidence="6">
    <location>
        <begin position="357"/>
        <end position="381"/>
    </location>
</feature>
<dbReference type="InterPro" id="IPR018365">
    <property type="entry name" value="Cell_cycle_FtsW-rel_CS"/>
</dbReference>
<feature type="transmembrane region" description="Helical" evidence="6">
    <location>
        <begin position="147"/>
        <end position="164"/>
    </location>
</feature>
<reference evidence="7 8" key="1">
    <citation type="submission" date="2020-02" db="EMBL/GenBank/DDBJ databases">
        <title>Bacillus aquiflavi sp. nov., isolated from yellow water of strong flavor Chinese baijiu in Yibin region of China.</title>
        <authorList>
            <person name="Xie J."/>
        </authorList>
    </citation>
    <scope>NUCLEOTIDE SEQUENCE [LARGE SCALE GENOMIC DNA]</scope>
    <source>
        <strain evidence="7 8">SA4</strain>
    </source>
</reference>
<gene>
    <name evidence="7" type="ORF">G4D63_01755</name>
</gene>
<dbReference type="InterPro" id="IPR001182">
    <property type="entry name" value="FtsW/RodA"/>
</dbReference>
<keyword evidence="2 6" id="KW-0812">Transmembrane</keyword>
<comment type="subcellular location">
    <subcellularLocation>
        <location evidence="1">Membrane</location>
        <topology evidence="1">Multi-pass membrane protein</topology>
    </subcellularLocation>
</comment>
<proteinExistence type="predicted"/>
<dbReference type="EMBL" id="JAAIWM010000001">
    <property type="protein sequence ID" value="NEY70455.1"/>
    <property type="molecule type" value="Genomic_DNA"/>
</dbReference>
<accession>A0A6M0Q256</accession>
<dbReference type="GO" id="GO:0015648">
    <property type="term" value="F:lipid-linked peptidoglycan transporter activity"/>
    <property type="evidence" value="ECO:0007669"/>
    <property type="project" value="TreeGrafter"/>
</dbReference>
<dbReference type="PANTHER" id="PTHR30474:SF1">
    <property type="entry name" value="PEPTIDOGLYCAN GLYCOSYLTRANSFERASE MRDB"/>
    <property type="match status" value="1"/>
</dbReference>
<evidence type="ECO:0000256" key="3">
    <source>
        <dbReference type="ARBA" id="ARBA00022960"/>
    </source>
</evidence>
<evidence type="ECO:0000256" key="6">
    <source>
        <dbReference type="SAM" id="Phobius"/>
    </source>
</evidence>
<organism evidence="7 8">
    <name type="scientific">Bacillus mesophilus</name>
    <dbReference type="NCBI Taxonomy" id="1808955"/>
    <lineage>
        <taxon>Bacteria</taxon>
        <taxon>Bacillati</taxon>
        <taxon>Bacillota</taxon>
        <taxon>Bacilli</taxon>
        <taxon>Bacillales</taxon>
        <taxon>Bacillaceae</taxon>
        <taxon>Bacillus</taxon>
    </lineage>
</organism>
<dbReference type="Pfam" id="PF01098">
    <property type="entry name" value="FTSW_RODA_SPOVE"/>
    <property type="match status" value="1"/>
</dbReference>
<dbReference type="RefSeq" id="WP_163177075.1">
    <property type="nucleotide sequence ID" value="NZ_JAAIWM010000001.1"/>
</dbReference>
<feature type="transmembrane region" description="Helical" evidence="6">
    <location>
        <begin position="320"/>
        <end position="337"/>
    </location>
</feature>
<evidence type="ECO:0000256" key="4">
    <source>
        <dbReference type="ARBA" id="ARBA00022989"/>
    </source>
</evidence>
<dbReference type="AlphaFoldDB" id="A0A6M0Q256"/>